<evidence type="ECO:0000313" key="3">
    <source>
        <dbReference type="EMBL" id="KAE8248964.1"/>
    </source>
</evidence>
<dbReference type="SUPFAM" id="SSF51430">
    <property type="entry name" value="NAD(P)-linked oxidoreductase"/>
    <property type="match status" value="1"/>
</dbReference>
<name>A0A177TV47_9BASI</name>
<protein>
    <recommendedName>
        <fullName evidence="2">NADP-dependent oxidoreductase domain-containing protein</fullName>
    </recommendedName>
</protein>
<accession>A0A177TV47</accession>
<dbReference type="GO" id="GO:0016491">
    <property type="term" value="F:oxidoreductase activity"/>
    <property type="evidence" value="ECO:0007669"/>
    <property type="project" value="UniProtKB-KW"/>
</dbReference>
<reference evidence="3" key="1">
    <citation type="submission" date="2016-04" db="EMBL/GenBank/DDBJ databases">
        <authorList>
            <person name="Nguyen H.D."/>
            <person name="Samba Siva P."/>
            <person name="Cullis J."/>
            <person name="Levesque C.A."/>
            <person name="Hambleton S."/>
        </authorList>
    </citation>
    <scope>NUCLEOTIDE SEQUENCE</scope>
    <source>
        <strain evidence="3">DAOMC 236416</strain>
    </source>
</reference>
<dbReference type="PRINTS" id="PR00069">
    <property type="entry name" value="ALDKETRDTASE"/>
</dbReference>
<organism evidence="3 4">
    <name type="scientific">Tilletia indica</name>
    <dbReference type="NCBI Taxonomy" id="43049"/>
    <lineage>
        <taxon>Eukaryota</taxon>
        <taxon>Fungi</taxon>
        <taxon>Dikarya</taxon>
        <taxon>Basidiomycota</taxon>
        <taxon>Ustilaginomycotina</taxon>
        <taxon>Exobasidiomycetes</taxon>
        <taxon>Tilletiales</taxon>
        <taxon>Tilletiaceae</taxon>
        <taxon>Tilletia</taxon>
    </lineage>
</organism>
<dbReference type="Pfam" id="PF00248">
    <property type="entry name" value="Aldo_ket_red"/>
    <property type="match status" value="1"/>
</dbReference>
<dbReference type="PANTHER" id="PTHR43625">
    <property type="entry name" value="AFLATOXIN B1 ALDEHYDE REDUCTASE"/>
    <property type="match status" value="1"/>
</dbReference>
<evidence type="ECO:0000313" key="4">
    <source>
        <dbReference type="Proteomes" id="UP000077521"/>
    </source>
</evidence>
<sequence>MASPLREFSKSGKKLPAVGLGTMGMAAFYGTPSTQERVNEVLSRAIEKGCLFWDTANVYSAPGTLGDNERQIGSFFRSNPGAREKVFIASKFAIRYAADGSRSIDGSREWCLEACKGSLEAIGIDQFDLYYVHRPSENVEIEETIGAMKELKDSGKIKYIGVSEFTVEQLERAEKVAHIDAFQIEISPWTPEVLTNGMLEWCEKNGTTVVAYSPLGRGFLTGRYNSPEDFEEGDFRRNNPRFQGENFSKNLELVRNIEKIASKKGCTSGQITLAWVLSKSAHMFVIPGTTNPERLMENIEAGKVELSPEESEEIDGVINSFKAAGSRYAPGMKTAF</sequence>
<feature type="domain" description="NADP-dependent oxidoreductase" evidence="2">
    <location>
        <begin position="18"/>
        <end position="318"/>
    </location>
</feature>
<dbReference type="InterPro" id="IPR050791">
    <property type="entry name" value="Aldo-Keto_reductase"/>
</dbReference>
<dbReference type="InterPro" id="IPR023210">
    <property type="entry name" value="NADP_OxRdtase_dom"/>
</dbReference>
<dbReference type="Gene3D" id="3.20.20.100">
    <property type="entry name" value="NADP-dependent oxidoreductase domain"/>
    <property type="match status" value="1"/>
</dbReference>
<dbReference type="AlphaFoldDB" id="A0A177TV47"/>
<dbReference type="PANTHER" id="PTHR43625:SF40">
    <property type="entry name" value="ALDO-KETO REDUCTASE YAKC [NADP(+)]"/>
    <property type="match status" value="1"/>
</dbReference>
<dbReference type="InterPro" id="IPR020471">
    <property type="entry name" value="AKR"/>
</dbReference>
<comment type="caution">
    <text evidence="3">The sequence shown here is derived from an EMBL/GenBank/DDBJ whole genome shotgun (WGS) entry which is preliminary data.</text>
</comment>
<keyword evidence="1" id="KW-0560">Oxidoreductase</keyword>
<evidence type="ECO:0000256" key="1">
    <source>
        <dbReference type="ARBA" id="ARBA00023002"/>
    </source>
</evidence>
<evidence type="ECO:0000259" key="2">
    <source>
        <dbReference type="Pfam" id="PF00248"/>
    </source>
</evidence>
<dbReference type="Proteomes" id="UP000077521">
    <property type="component" value="Unassembled WGS sequence"/>
</dbReference>
<gene>
    <name evidence="3" type="ORF">A4X13_0g5399</name>
</gene>
<dbReference type="GO" id="GO:0005737">
    <property type="term" value="C:cytoplasm"/>
    <property type="evidence" value="ECO:0007669"/>
    <property type="project" value="TreeGrafter"/>
</dbReference>
<proteinExistence type="predicted"/>
<dbReference type="InterPro" id="IPR036812">
    <property type="entry name" value="NAD(P)_OxRdtase_dom_sf"/>
</dbReference>
<keyword evidence="4" id="KW-1185">Reference proteome</keyword>
<dbReference type="EMBL" id="LWDF02000418">
    <property type="protein sequence ID" value="KAE8248964.1"/>
    <property type="molecule type" value="Genomic_DNA"/>
</dbReference>
<reference evidence="3" key="2">
    <citation type="journal article" date="2019" name="IMA Fungus">
        <title>Genome sequencing and comparison of five Tilletia species to identify candidate genes for the detection of regulated species infecting wheat.</title>
        <authorList>
            <person name="Nguyen H.D.T."/>
            <person name="Sultana T."/>
            <person name="Kesanakurti P."/>
            <person name="Hambleton S."/>
        </authorList>
    </citation>
    <scope>NUCLEOTIDE SEQUENCE</scope>
    <source>
        <strain evidence="3">DAOMC 236416</strain>
    </source>
</reference>